<gene>
    <name evidence="3" type="ORF">DFR36_104128</name>
</gene>
<protein>
    <submittedName>
        <fullName evidence="3">Sirohydrochlorin cobaltochelatase</fullName>
    </submittedName>
</protein>
<proteinExistence type="predicted"/>
<dbReference type="GO" id="GO:0016829">
    <property type="term" value="F:lyase activity"/>
    <property type="evidence" value="ECO:0007669"/>
    <property type="project" value="UniProtKB-KW"/>
</dbReference>
<dbReference type="Gene3D" id="3.40.50.1400">
    <property type="match status" value="1"/>
</dbReference>
<dbReference type="GO" id="GO:0046872">
    <property type="term" value="F:metal ion binding"/>
    <property type="evidence" value="ECO:0007669"/>
    <property type="project" value="UniProtKB-KW"/>
</dbReference>
<dbReference type="Pfam" id="PF01903">
    <property type="entry name" value="CbiX"/>
    <property type="match status" value="1"/>
</dbReference>
<evidence type="ECO:0000313" key="3">
    <source>
        <dbReference type="EMBL" id="PWW46348.1"/>
    </source>
</evidence>
<sequence>MNGHARRGLVLLAHGSRDPQWRRPVEAVQARLAELAPGLAVRCAYLELCEPSLAVAIGMLQADGVAQVSIVPVFLGVGRHVRDDLPRRVQALAAAHPGLALQLAPPVGEHPQLVAVLAEIALAAIS</sequence>
<dbReference type="PANTHER" id="PTHR33542">
    <property type="entry name" value="SIROHYDROCHLORIN FERROCHELATASE, CHLOROPLASTIC"/>
    <property type="match status" value="1"/>
</dbReference>
<keyword evidence="1" id="KW-0479">Metal-binding</keyword>
<comment type="caution">
    <text evidence="3">The sequence shown here is derived from an EMBL/GenBank/DDBJ whole genome shotgun (WGS) entry which is preliminary data.</text>
</comment>
<keyword evidence="2" id="KW-0456">Lyase</keyword>
<dbReference type="InterPro" id="IPR050963">
    <property type="entry name" value="Sirohydro_Cobaltochel/CbiX"/>
</dbReference>
<dbReference type="InterPro" id="IPR002762">
    <property type="entry name" value="CbiX-like"/>
</dbReference>
<name>A0A317RFD4_9BURK</name>
<dbReference type="SUPFAM" id="SSF53800">
    <property type="entry name" value="Chelatase"/>
    <property type="match status" value="1"/>
</dbReference>
<dbReference type="EMBL" id="QGUB01000004">
    <property type="protein sequence ID" value="PWW46348.1"/>
    <property type="molecule type" value="Genomic_DNA"/>
</dbReference>
<dbReference type="RefSeq" id="WP_019374099.1">
    <property type="nucleotide sequence ID" value="NZ_ALEE01000439.1"/>
</dbReference>
<evidence type="ECO:0000256" key="2">
    <source>
        <dbReference type="ARBA" id="ARBA00023239"/>
    </source>
</evidence>
<reference evidence="3 4" key="1">
    <citation type="submission" date="2018-05" db="EMBL/GenBank/DDBJ databases">
        <title>Genomic Encyclopedia of Type Strains, Phase IV (KMG-IV): sequencing the most valuable type-strain genomes for metagenomic binning, comparative biology and taxonomic classification.</title>
        <authorList>
            <person name="Goeker M."/>
        </authorList>
    </citation>
    <scope>NUCLEOTIDE SEQUENCE [LARGE SCALE GENOMIC DNA]</scope>
    <source>
        <strain evidence="3 4">DSM 26006</strain>
    </source>
</reference>
<accession>A0A317RFD4</accession>
<keyword evidence="4" id="KW-1185">Reference proteome</keyword>
<evidence type="ECO:0000256" key="1">
    <source>
        <dbReference type="ARBA" id="ARBA00022723"/>
    </source>
</evidence>
<dbReference type="AlphaFoldDB" id="A0A317RFD4"/>
<dbReference type="PANTHER" id="PTHR33542:SF3">
    <property type="entry name" value="SIROHYDROCHLORIN FERROCHELATASE, CHLOROPLASTIC"/>
    <property type="match status" value="1"/>
</dbReference>
<dbReference type="CDD" id="cd03416">
    <property type="entry name" value="CbiX_SirB_N"/>
    <property type="match status" value="1"/>
</dbReference>
<dbReference type="Proteomes" id="UP000246483">
    <property type="component" value="Unassembled WGS sequence"/>
</dbReference>
<evidence type="ECO:0000313" key="4">
    <source>
        <dbReference type="Proteomes" id="UP000246483"/>
    </source>
</evidence>
<organism evidence="3 4">
    <name type="scientific">Melaminivora alkalimesophila</name>
    <dbReference type="NCBI Taxonomy" id="1165852"/>
    <lineage>
        <taxon>Bacteria</taxon>
        <taxon>Pseudomonadati</taxon>
        <taxon>Pseudomonadota</taxon>
        <taxon>Betaproteobacteria</taxon>
        <taxon>Burkholderiales</taxon>
        <taxon>Comamonadaceae</taxon>
        <taxon>Melaminivora</taxon>
    </lineage>
</organism>